<protein>
    <submittedName>
        <fullName evidence="2">Integrase core domain protein</fullName>
    </submittedName>
</protein>
<dbReference type="NCBIfam" id="NF033546">
    <property type="entry name" value="transpos_IS21"/>
    <property type="match status" value="1"/>
</dbReference>
<dbReference type="AlphaFoldDB" id="A0A517DWS4"/>
<dbReference type="SUPFAM" id="SSF53098">
    <property type="entry name" value="Ribonuclease H-like"/>
    <property type="match status" value="1"/>
</dbReference>
<reference evidence="2 3" key="1">
    <citation type="submission" date="2019-02" db="EMBL/GenBank/DDBJ databases">
        <title>Closed genome of Sporomusa termitida DSM 4440.</title>
        <authorList>
            <person name="Poehlein A."/>
            <person name="Daniel R."/>
        </authorList>
    </citation>
    <scope>NUCLEOTIDE SEQUENCE [LARGE SCALE GENOMIC DNA]</scope>
    <source>
        <strain evidence="2 3">DSM 4440</strain>
    </source>
</reference>
<evidence type="ECO:0000313" key="3">
    <source>
        <dbReference type="Proteomes" id="UP000320776"/>
    </source>
</evidence>
<sequence>MLRSGLILMIRQKALAGQSPYTIGKELGISKNTAKKYAAGDTGQHRLKGRTRPSKLDPFKSIIDEMVQNGIFNCVVIYEHLQNLGYTGGITILKDYVKDMRPARNSPAVRRYETPPGKQAQMDWGITHYLDEHGIVHKTPVFVMIMGSSRSKYVEFTKRCDFYSLLRCMVNAFEYFGGVPQVVLTDRMKTVIDGSEAGKPLWNKRFEDFAADMGFLPKFVGREGLRLKR</sequence>
<accession>A0A517DWS4</accession>
<dbReference type="EMBL" id="CP036259">
    <property type="protein sequence ID" value="QDR81805.1"/>
    <property type="molecule type" value="Genomic_DNA"/>
</dbReference>
<dbReference type="InterPro" id="IPR012337">
    <property type="entry name" value="RNaseH-like_sf"/>
</dbReference>
<dbReference type="PROSITE" id="PS50994">
    <property type="entry name" value="INTEGRASE"/>
    <property type="match status" value="1"/>
</dbReference>
<gene>
    <name evidence="2" type="ORF">SPTER_32190</name>
</gene>
<keyword evidence="3" id="KW-1185">Reference proteome</keyword>
<dbReference type="Proteomes" id="UP000320776">
    <property type="component" value="Chromosome"/>
</dbReference>
<name>A0A517DWS4_9FIRM</name>
<organism evidence="2 3">
    <name type="scientific">Sporomusa termitida</name>
    <dbReference type="NCBI Taxonomy" id="2377"/>
    <lineage>
        <taxon>Bacteria</taxon>
        <taxon>Bacillati</taxon>
        <taxon>Bacillota</taxon>
        <taxon>Negativicutes</taxon>
        <taxon>Selenomonadales</taxon>
        <taxon>Sporomusaceae</taxon>
        <taxon>Sporomusa</taxon>
    </lineage>
</organism>
<evidence type="ECO:0000259" key="1">
    <source>
        <dbReference type="PROSITE" id="PS50994"/>
    </source>
</evidence>
<dbReference type="PANTHER" id="PTHR35004">
    <property type="entry name" value="TRANSPOSASE RV3428C-RELATED"/>
    <property type="match status" value="1"/>
</dbReference>
<dbReference type="KEGG" id="sted:SPTER_32190"/>
<proteinExistence type="predicted"/>
<dbReference type="GO" id="GO:0015074">
    <property type="term" value="P:DNA integration"/>
    <property type="evidence" value="ECO:0007669"/>
    <property type="project" value="InterPro"/>
</dbReference>
<evidence type="ECO:0000313" key="2">
    <source>
        <dbReference type="EMBL" id="QDR81805.1"/>
    </source>
</evidence>
<feature type="domain" description="Integrase catalytic" evidence="1">
    <location>
        <begin position="112"/>
        <end position="229"/>
    </location>
</feature>
<dbReference type="PANTHER" id="PTHR35004:SF6">
    <property type="entry name" value="TRANSPOSASE"/>
    <property type="match status" value="1"/>
</dbReference>
<dbReference type="InterPro" id="IPR001584">
    <property type="entry name" value="Integrase_cat-core"/>
</dbReference>